<dbReference type="PANTHER" id="PTHR24185:SF1">
    <property type="entry name" value="CALCIUM-INDEPENDENT PHOSPHOLIPASE A2-GAMMA"/>
    <property type="match status" value="1"/>
</dbReference>
<dbReference type="SUPFAM" id="SSF52151">
    <property type="entry name" value="FabD/lysophospholipase-like"/>
    <property type="match status" value="1"/>
</dbReference>
<dbReference type="GO" id="GO:0019369">
    <property type="term" value="P:arachidonate metabolic process"/>
    <property type="evidence" value="ECO:0007669"/>
    <property type="project" value="TreeGrafter"/>
</dbReference>
<keyword evidence="2" id="KW-0442">Lipid degradation</keyword>
<keyword evidence="1" id="KW-0378">Hydrolase</keyword>
<dbReference type="Gene3D" id="3.40.1090.10">
    <property type="entry name" value="Cytosolic phospholipase A2 catalytic domain"/>
    <property type="match status" value="1"/>
</dbReference>
<name>A0AAN7WE02_9PEZI</name>
<evidence type="ECO:0000313" key="3">
    <source>
        <dbReference type="EMBL" id="KAK5704107.1"/>
    </source>
</evidence>
<dbReference type="PANTHER" id="PTHR24185">
    <property type="entry name" value="CALCIUM-INDEPENDENT PHOSPHOLIPASE A2-GAMMA"/>
    <property type="match status" value="1"/>
</dbReference>
<dbReference type="GO" id="GO:0047499">
    <property type="term" value="F:calcium-independent phospholipase A2 activity"/>
    <property type="evidence" value="ECO:0007669"/>
    <property type="project" value="TreeGrafter"/>
</dbReference>
<accession>A0AAN7WE02</accession>
<protein>
    <recommendedName>
        <fullName evidence="5">PNPLA domain-containing protein</fullName>
    </recommendedName>
</protein>
<dbReference type="InterPro" id="IPR016035">
    <property type="entry name" value="Acyl_Trfase/lysoPLipase"/>
</dbReference>
<sequence length="93" mass="10555">MFGTSTGGLIATILGRLRMTVTEGLELYQKVGDDLFGKRRSNIPLRTKYHHEPLEKAVQDIVGARCKSENFSSNRTYMESIYAREILTEPCIM</sequence>
<dbReference type="AlphaFoldDB" id="A0AAN7WE02"/>
<organism evidence="3 4">
    <name type="scientific">Elasticomyces elasticus</name>
    <dbReference type="NCBI Taxonomy" id="574655"/>
    <lineage>
        <taxon>Eukaryota</taxon>
        <taxon>Fungi</taxon>
        <taxon>Dikarya</taxon>
        <taxon>Ascomycota</taxon>
        <taxon>Pezizomycotina</taxon>
        <taxon>Dothideomycetes</taxon>
        <taxon>Dothideomycetidae</taxon>
        <taxon>Mycosphaerellales</taxon>
        <taxon>Teratosphaeriaceae</taxon>
        <taxon>Elasticomyces</taxon>
    </lineage>
</organism>
<evidence type="ECO:0008006" key="5">
    <source>
        <dbReference type="Google" id="ProtNLM"/>
    </source>
</evidence>
<comment type="caution">
    <text evidence="3">The sequence shown here is derived from an EMBL/GenBank/DDBJ whole genome shotgun (WGS) entry which is preliminary data.</text>
</comment>
<evidence type="ECO:0000256" key="1">
    <source>
        <dbReference type="ARBA" id="ARBA00022801"/>
    </source>
</evidence>
<gene>
    <name evidence="3" type="ORF">LTR97_003120</name>
</gene>
<evidence type="ECO:0000256" key="2">
    <source>
        <dbReference type="ARBA" id="ARBA00022963"/>
    </source>
</evidence>
<dbReference type="GO" id="GO:0016042">
    <property type="term" value="P:lipid catabolic process"/>
    <property type="evidence" value="ECO:0007669"/>
    <property type="project" value="UniProtKB-KW"/>
</dbReference>
<dbReference type="GO" id="GO:0016020">
    <property type="term" value="C:membrane"/>
    <property type="evidence" value="ECO:0007669"/>
    <property type="project" value="TreeGrafter"/>
</dbReference>
<keyword evidence="2" id="KW-0443">Lipid metabolism</keyword>
<evidence type="ECO:0000313" key="4">
    <source>
        <dbReference type="Proteomes" id="UP001310594"/>
    </source>
</evidence>
<dbReference type="EMBL" id="JAVRQU010000004">
    <property type="protein sequence ID" value="KAK5704107.1"/>
    <property type="molecule type" value="Genomic_DNA"/>
</dbReference>
<proteinExistence type="predicted"/>
<reference evidence="3" key="1">
    <citation type="submission" date="2023-08" db="EMBL/GenBank/DDBJ databases">
        <title>Black Yeasts Isolated from many extreme environments.</title>
        <authorList>
            <person name="Coleine C."/>
            <person name="Stajich J.E."/>
            <person name="Selbmann L."/>
        </authorList>
    </citation>
    <scope>NUCLEOTIDE SEQUENCE</scope>
    <source>
        <strain evidence="3">CCFEE 5810</strain>
    </source>
</reference>
<dbReference type="Proteomes" id="UP001310594">
    <property type="component" value="Unassembled WGS sequence"/>
</dbReference>